<dbReference type="NCBIfam" id="NF005288">
    <property type="entry name" value="PRK06806.1"/>
    <property type="match status" value="1"/>
</dbReference>
<dbReference type="EMBL" id="NUSY01000030">
    <property type="protein sequence ID" value="PHE10048.1"/>
    <property type="molecule type" value="Genomic_DNA"/>
</dbReference>
<comment type="cofactor">
    <cofactor evidence="3">
        <name>Zn(2+)</name>
        <dbReference type="ChEBI" id="CHEBI:29105"/>
    </cofactor>
    <text evidence="3">Binds 2 Zn(2+) ions per subunit. One is catalytic and the other provides a structural contribution.</text>
</comment>
<dbReference type="GO" id="GO:0005975">
    <property type="term" value="P:carbohydrate metabolic process"/>
    <property type="evidence" value="ECO:0007669"/>
    <property type="project" value="InterPro"/>
</dbReference>
<evidence type="ECO:0000256" key="3">
    <source>
        <dbReference type="PIRSR" id="PIRSR001359-3"/>
    </source>
</evidence>
<dbReference type="InterPro" id="IPR050246">
    <property type="entry name" value="Class_II_FBP_aldolase"/>
</dbReference>
<dbReference type="CDD" id="cd00947">
    <property type="entry name" value="TBP_aldolase_IIB"/>
    <property type="match status" value="1"/>
</dbReference>
<keyword evidence="4" id="KW-0456">Lyase</keyword>
<feature type="binding site" evidence="3">
    <location>
        <position position="134"/>
    </location>
    <ligand>
        <name>Zn(2+)</name>
        <dbReference type="ChEBI" id="CHEBI:29105"/>
        <label>2</label>
    </ligand>
</feature>
<dbReference type="SUPFAM" id="SSF51569">
    <property type="entry name" value="Aldolase"/>
    <property type="match status" value="1"/>
</dbReference>
<reference evidence="4 5" key="1">
    <citation type="submission" date="2017-09" db="EMBL/GenBank/DDBJ databases">
        <title>Large-scale bioinformatics analysis of Bacillus genomes uncovers conserved roles of natural products in bacterial physiology.</title>
        <authorList>
            <consortium name="Agbiome Team Llc"/>
            <person name="Bleich R.M."/>
            <person name="Grubbs K.J."/>
            <person name="Santa Maria K.C."/>
            <person name="Allen S.E."/>
            <person name="Farag S."/>
            <person name="Shank E.A."/>
            <person name="Bowers A."/>
        </authorList>
    </citation>
    <scope>NUCLEOTIDE SEQUENCE [LARGE SCALE GENOMIC DNA]</scope>
    <source>
        <strain evidence="4 5">AFS042148</strain>
    </source>
</reference>
<evidence type="ECO:0000256" key="1">
    <source>
        <dbReference type="PIRSR" id="PIRSR001359-1"/>
    </source>
</evidence>
<organism evidence="4 5">
    <name type="scientific">Bacillus toyonensis</name>
    <dbReference type="NCBI Taxonomy" id="155322"/>
    <lineage>
        <taxon>Bacteria</taxon>
        <taxon>Bacillati</taxon>
        <taxon>Bacillota</taxon>
        <taxon>Bacilli</taxon>
        <taxon>Bacillales</taxon>
        <taxon>Bacillaceae</taxon>
        <taxon>Bacillus</taxon>
        <taxon>Bacillus cereus group</taxon>
    </lineage>
</organism>
<feature type="binding site" evidence="2">
    <location>
        <position position="179"/>
    </location>
    <ligand>
        <name>dihydroxyacetone phosphate</name>
        <dbReference type="ChEBI" id="CHEBI:57642"/>
    </ligand>
</feature>
<dbReference type="GO" id="GO:0004332">
    <property type="term" value="F:fructose-bisphosphate aldolase activity"/>
    <property type="evidence" value="ECO:0007669"/>
    <property type="project" value="UniProtKB-EC"/>
</dbReference>
<protein>
    <submittedName>
        <fullName evidence="4">Fructose-bisphosphate aldolase</fullName>
        <ecNumber evidence="4">4.1.2.13</ecNumber>
    </submittedName>
</protein>
<name>A0AAP8F3N3_9BACI</name>
<feature type="binding site" evidence="2">
    <location>
        <begin position="228"/>
        <end position="231"/>
    </location>
    <ligand>
        <name>dihydroxyacetone phosphate</name>
        <dbReference type="ChEBI" id="CHEBI:57642"/>
    </ligand>
</feature>
<dbReference type="GO" id="GO:0008270">
    <property type="term" value="F:zinc ion binding"/>
    <property type="evidence" value="ECO:0007669"/>
    <property type="project" value="InterPro"/>
</dbReference>
<keyword evidence="3" id="KW-0862">Zinc</keyword>
<dbReference type="RefSeq" id="WP_097882047.1">
    <property type="nucleotide sequence ID" value="NZ_JBALNA010000059.1"/>
</dbReference>
<dbReference type="EC" id="4.1.2.13" evidence="4"/>
<evidence type="ECO:0000313" key="4">
    <source>
        <dbReference type="EMBL" id="PHE10048.1"/>
    </source>
</evidence>
<feature type="binding site" evidence="3">
    <location>
        <position position="178"/>
    </location>
    <ligand>
        <name>Zn(2+)</name>
        <dbReference type="ChEBI" id="CHEBI:29105"/>
        <label>1</label>
        <note>catalytic</note>
    </ligand>
</feature>
<evidence type="ECO:0000256" key="2">
    <source>
        <dbReference type="PIRSR" id="PIRSR001359-2"/>
    </source>
</evidence>
<gene>
    <name evidence="4" type="ORF">COF62_19845</name>
</gene>
<evidence type="ECO:0000313" key="5">
    <source>
        <dbReference type="Proteomes" id="UP000224044"/>
    </source>
</evidence>
<dbReference type="InterPro" id="IPR013785">
    <property type="entry name" value="Aldolase_TIM"/>
</dbReference>
<dbReference type="InterPro" id="IPR000771">
    <property type="entry name" value="FBA_II"/>
</dbReference>
<dbReference type="PROSITE" id="PS00806">
    <property type="entry name" value="ALDOLASE_CLASS_II_2"/>
    <property type="match status" value="1"/>
</dbReference>
<dbReference type="Pfam" id="PF01116">
    <property type="entry name" value="F_bP_aldolase"/>
    <property type="match status" value="1"/>
</dbReference>
<dbReference type="Gene3D" id="3.20.20.70">
    <property type="entry name" value="Aldolase class I"/>
    <property type="match status" value="1"/>
</dbReference>
<dbReference type="AlphaFoldDB" id="A0AAP8F3N3"/>
<feature type="binding site" evidence="3">
    <location>
        <position position="83"/>
    </location>
    <ligand>
        <name>Zn(2+)</name>
        <dbReference type="ChEBI" id="CHEBI:29105"/>
        <label>1</label>
        <note>catalytic</note>
    </ligand>
</feature>
<feature type="binding site" evidence="3">
    <location>
        <position position="104"/>
    </location>
    <ligand>
        <name>Zn(2+)</name>
        <dbReference type="ChEBI" id="CHEBI:29105"/>
        <label>2</label>
    </ligand>
</feature>
<dbReference type="PIRSF" id="PIRSF001359">
    <property type="entry name" value="F_bP_aldolase_II"/>
    <property type="match status" value="1"/>
</dbReference>
<comment type="caution">
    <text evidence="4">The sequence shown here is derived from an EMBL/GenBank/DDBJ whole genome shotgun (WGS) entry which is preliminary data.</text>
</comment>
<dbReference type="PANTHER" id="PTHR30304:SF0">
    <property type="entry name" value="D-TAGATOSE-1,6-BISPHOSPHATE ALDOLASE SUBUNIT GATY-RELATED"/>
    <property type="match status" value="1"/>
</dbReference>
<sequence>MPLVQMKDILIKANQENYGVGAFSVANMEMVIGAIQAAEELRSPLILQIAEVRLNHSPIHMIGPLMVAAAKKATVPVAVHFDHGMTFEKIKETLEIGFSSVMFDGSHYPLEENIQRTKEVVELAKQYGATVEAEIGRVGGSEDGSEDIEMLLTSTTEAKRFAEETDVDALAVAIGNAHGMYNGNPDLRLDRLQEINEVVRIPLVLHGGSGISPENFKQCIQHGVRKINVATATFQNIVSTVNTAVLNTPYSDYFTYHQDVIEAAYENVKNHMLIFGSENKAQPEKLSSLNNRRNS</sequence>
<dbReference type="Proteomes" id="UP000224044">
    <property type="component" value="Unassembled WGS sequence"/>
</dbReference>
<feature type="active site" description="Proton donor" evidence="1">
    <location>
        <position position="82"/>
    </location>
</feature>
<proteinExistence type="predicted"/>
<dbReference type="NCBIfam" id="TIGR00167">
    <property type="entry name" value="cbbA"/>
    <property type="match status" value="1"/>
</dbReference>
<feature type="binding site" evidence="3">
    <location>
        <position position="206"/>
    </location>
    <ligand>
        <name>Zn(2+)</name>
        <dbReference type="ChEBI" id="CHEBI:29105"/>
        <label>1</label>
        <note>catalytic</note>
    </ligand>
</feature>
<dbReference type="PANTHER" id="PTHR30304">
    <property type="entry name" value="D-TAGATOSE-1,6-BISPHOSPHATE ALDOLASE"/>
    <property type="match status" value="1"/>
</dbReference>
<keyword evidence="3" id="KW-0479">Metal-binding</keyword>
<feature type="binding site" evidence="2">
    <location>
        <begin position="207"/>
        <end position="209"/>
    </location>
    <ligand>
        <name>dihydroxyacetone phosphate</name>
        <dbReference type="ChEBI" id="CHEBI:57642"/>
    </ligand>
</feature>
<accession>A0AAP8F3N3</accession>